<evidence type="ECO:0000313" key="3">
    <source>
        <dbReference type="EnsemblPlants" id="OGLUM08G24610.1"/>
    </source>
</evidence>
<dbReference type="HOGENOM" id="CLU_2780336_0_0_1"/>
<reference evidence="3" key="2">
    <citation type="submission" date="2018-05" db="EMBL/GenBank/DDBJ databases">
        <title>OgluRS3 (Oryza glumaepatula Reference Sequence Version 3).</title>
        <authorList>
            <person name="Zhang J."/>
            <person name="Kudrna D."/>
            <person name="Lee S."/>
            <person name="Talag J."/>
            <person name="Welchert J."/>
            <person name="Wing R.A."/>
        </authorList>
    </citation>
    <scope>NUCLEOTIDE SEQUENCE [LARGE SCALE GENOMIC DNA]</scope>
</reference>
<feature type="chain" id="PRO_5002353940" description="Secreted protein" evidence="2">
    <location>
        <begin position="25"/>
        <end position="74"/>
    </location>
</feature>
<keyword evidence="2" id="KW-0732">Signal</keyword>
<evidence type="ECO:0000256" key="1">
    <source>
        <dbReference type="SAM" id="MobiDB-lite"/>
    </source>
</evidence>
<keyword evidence="4" id="KW-1185">Reference proteome</keyword>
<evidence type="ECO:0000256" key="2">
    <source>
        <dbReference type="SAM" id="SignalP"/>
    </source>
</evidence>
<sequence>MRAAEAADLAMVRLGLLLVMVARAHPPRAVCGRLPRGGLGDNVGTGGGGRSGVHGKPASGSASRWQWRHQSSLQ</sequence>
<reference evidence="3" key="1">
    <citation type="submission" date="2015-04" db="UniProtKB">
        <authorList>
            <consortium name="EnsemblPlants"/>
        </authorList>
    </citation>
    <scope>IDENTIFICATION</scope>
</reference>
<feature type="signal peptide" evidence="2">
    <location>
        <begin position="1"/>
        <end position="24"/>
    </location>
</feature>
<dbReference type="AlphaFoldDB" id="A0A0E0AYR8"/>
<evidence type="ECO:0000313" key="4">
    <source>
        <dbReference type="Proteomes" id="UP000026961"/>
    </source>
</evidence>
<name>A0A0E0AYR8_9ORYZ</name>
<protein>
    <recommendedName>
        <fullName evidence="5">Secreted protein</fullName>
    </recommendedName>
</protein>
<dbReference type="EnsemblPlants" id="OGLUM08G24610.1">
    <property type="protein sequence ID" value="OGLUM08G24610.1"/>
    <property type="gene ID" value="OGLUM08G24610"/>
</dbReference>
<feature type="compositionally biased region" description="Polar residues" evidence="1">
    <location>
        <begin position="60"/>
        <end position="74"/>
    </location>
</feature>
<evidence type="ECO:0008006" key="5">
    <source>
        <dbReference type="Google" id="ProtNLM"/>
    </source>
</evidence>
<dbReference type="Gramene" id="OGLUM08G24610.1">
    <property type="protein sequence ID" value="OGLUM08G24610.1"/>
    <property type="gene ID" value="OGLUM08G24610"/>
</dbReference>
<organism evidence="3">
    <name type="scientific">Oryza glumipatula</name>
    <dbReference type="NCBI Taxonomy" id="40148"/>
    <lineage>
        <taxon>Eukaryota</taxon>
        <taxon>Viridiplantae</taxon>
        <taxon>Streptophyta</taxon>
        <taxon>Embryophyta</taxon>
        <taxon>Tracheophyta</taxon>
        <taxon>Spermatophyta</taxon>
        <taxon>Magnoliopsida</taxon>
        <taxon>Liliopsida</taxon>
        <taxon>Poales</taxon>
        <taxon>Poaceae</taxon>
        <taxon>BOP clade</taxon>
        <taxon>Oryzoideae</taxon>
        <taxon>Oryzeae</taxon>
        <taxon>Oryzinae</taxon>
        <taxon>Oryza</taxon>
    </lineage>
</organism>
<accession>A0A0E0AYR8</accession>
<dbReference type="Proteomes" id="UP000026961">
    <property type="component" value="Chromosome 8"/>
</dbReference>
<feature type="compositionally biased region" description="Gly residues" evidence="1">
    <location>
        <begin position="35"/>
        <end position="52"/>
    </location>
</feature>
<proteinExistence type="predicted"/>
<feature type="region of interest" description="Disordered" evidence="1">
    <location>
        <begin position="32"/>
        <end position="74"/>
    </location>
</feature>